<evidence type="ECO:0000313" key="3">
    <source>
        <dbReference type="Proteomes" id="UP000325780"/>
    </source>
</evidence>
<evidence type="ECO:0000313" key="2">
    <source>
        <dbReference type="EMBL" id="KAE8150184.1"/>
    </source>
</evidence>
<dbReference type="EMBL" id="ML742101">
    <property type="protein sequence ID" value="KAE8150184.1"/>
    <property type="molecule type" value="Genomic_DNA"/>
</dbReference>
<sequence length="170" mass="18581">MSLVDSVRPSGGLFLAEVTSGRTYHGLESDLDLVCAGKFVQNRHPASRDYASVCVSREGVQTETGLLGNFSRSAYQPRENGAAPGSAWSLEEDQGSHEQTQYLEKNHGVDDDLRRYYPAQKNAVAATVLVDRVYPLWVGDGDGVVGRGVFPCPCRRAILEICAFPDLFDL</sequence>
<dbReference type="AlphaFoldDB" id="A0A5N6TV82"/>
<gene>
    <name evidence="2" type="ORF">BDV25DRAFT_140099</name>
</gene>
<evidence type="ECO:0000256" key="1">
    <source>
        <dbReference type="SAM" id="MobiDB-lite"/>
    </source>
</evidence>
<organism evidence="2 3">
    <name type="scientific">Aspergillus avenaceus</name>
    <dbReference type="NCBI Taxonomy" id="36643"/>
    <lineage>
        <taxon>Eukaryota</taxon>
        <taxon>Fungi</taxon>
        <taxon>Dikarya</taxon>
        <taxon>Ascomycota</taxon>
        <taxon>Pezizomycotina</taxon>
        <taxon>Eurotiomycetes</taxon>
        <taxon>Eurotiomycetidae</taxon>
        <taxon>Eurotiales</taxon>
        <taxon>Aspergillaceae</taxon>
        <taxon>Aspergillus</taxon>
        <taxon>Aspergillus subgen. Circumdati</taxon>
    </lineage>
</organism>
<name>A0A5N6TV82_ASPAV</name>
<feature type="region of interest" description="Disordered" evidence="1">
    <location>
        <begin position="77"/>
        <end position="97"/>
    </location>
</feature>
<dbReference type="OrthoDB" id="10341277at2759"/>
<protein>
    <submittedName>
        <fullName evidence="2">Uncharacterized protein</fullName>
    </submittedName>
</protein>
<dbReference type="Proteomes" id="UP000325780">
    <property type="component" value="Unassembled WGS sequence"/>
</dbReference>
<accession>A0A5N6TV82</accession>
<reference evidence="2 3" key="1">
    <citation type="submission" date="2019-04" db="EMBL/GenBank/DDBJ databases">
        <title>Friends and foes A comparative genomics study of 23 Aspergillus species from section Flavi.</title>
        <authorList>
            <consortium name="DOE Joint Genome Institute"/>
            <person name="Kjaerbolling I."/>
            <person name="Vesth T."/>
            <person name="Frisvad J.C."/>
            <person name="Nybo J.L."/>
            <person name="Theobald S."/>
            <person name="Kildgaard S."/>
            <person name="Isbrandt T."/>
            <person name="Kuo A."/>
            <person name="Sato A."/>
            <person name="Lyhne E.K."/>
            <person name="Kogle M.E."/>
            <person name="Wiebenga A."/>
            <person name="Kun R.S."/>
            <person name="Lubbers R.J."/>
            <person name="Makela M.R."/>
            <person name="Barry K."/>
            <person name="Chovatia M."/>
            <person name="Clum A."/>
            <person name="Daum C."/>
            <person name="Haridas S."/>
            <person name="He G."/>
            <person name="LaButti K."/>
            <person name="Lipzen A."/>
            <person name="Mondo S."/>
            <person name="Riley R."/>
            <person name="Salamov A."/>
            <person name="Simmons B.A."/>
            <person name="Magnuson J.K."/>
            <person name="Henrissat B."/>
            <person name="Mortensen U.H."/>
            <person name="Larsen T.O."/>
            <person name="Devries R.P."/>
            <person name="Grigoriev I.V."/>
            <person name="Machida M."/>
            <person name="Baker S.E."/>
            <person name="Andersen M.R."/>
        </authorList>
    </citation>
    <scope>NUCLEOTIDE SEQUENCE [LARGE SCALE GENOMIC DNA]</scope>
    <source>
        <strain evidence="2 3">IBT 18842</strain>
    </source>
</reference>
<keyword evidence="3" id="KW-1185">Reference proteome</keyword>
<proteinExistence type="predicted"/>